<protein>
    <submittedName>
        <fullName evidence="1">Uncharacterized protein</fullName>
    </submittedName>
</protein>
<name>A0A0B5J1H3_9VIRU</name>
<accession>A0A0B5J1H3</accession>
<proteinExistence type="predicted"/>
<dbReference type="InterPro" id="IPR036047">
    <property type="entry name" value="F-box-like_dom_sf"/>
</dbReference>
<dbReference type="KEGG" id="vg:23462266"/>
<evidence type="ECO:0000313" key="2">
    <source>
        <dbReference type="Proteomes" id="UP000202511"/>
    </source>
</evidence>
<dbReference type="RefSeq" id="YP_009119584.1">
    <property type="nucleotide sequence ID" value="NC_026440.1"/>
</dbReference>
<dbReference type="GeneID" id="23462266"/>
<dbReference type="SUPFAM" id="SSF81383">
    <property type="entry name" value="F-box domain"/>
    <property type="match status" value="1"/>
</dbReference>
<sequence length="282" mass="29526">MNEIRLPAEMWCAILGHLDGPWAAVAAHVCRAWRSWTPLRLRALDAVAAQRPLHAIQMVDDNDVLDWAIAASRSVAAVACVVDAASGRAIDPQVRLDDALVACALIGTPAMVLNALPVLLRGAVPTPGPGAPAAVNAVLAALCNERLLVVAAQKGNVTFIASMARCVVALFPRLCGDAGVPCPRTFLATMARDAGTRALMAALGADDICAFRTLMEAGCQIEPHVLAAALADRAEDDKSAWAKAGPHCPHCGGNALAVTVTPTRLSMTVCCITCMRPWRVGF</sequence>
<reference evidence="1 2" key="1">
    <citation type="journal article" date="2015" name="Parasitol. Res.">
        <title>Viruses in close associations with free-living amoebae.</title>
        <authorList>
            <person name="Scheid P."/>
        </authorList>
    </citation>
    <scope>NUCLEOTIDE SEQUENCE [LARGE SCALE GENOMIC DNA]</scope>
    <source>
        <strain evidence="1">KlaHel</strain>
    </source>
</reference>
<evidence type="ECO:0000313" key="1">
    <source>
        <dbReference type="EMBL" id="AJF97349.1"/>
    </source>
</evidence>
<dbReference type="EMBL" id="KP136319">
    <property type="protein sequence ID" value="AJF97349.1"/>
    <property type="molecule type" value="Genomic_DNA"/>
</dbReference>
<organism evidence="1 2">
    <name type="scientific">Pandoravirus inopinatum</name>
    <dbReference type="NCBI Taxonomy" id="1605721"/>
    <lineage>
        <taxon>Viruses</taxon>
        <taxon>Pandoravirus</taxon>
    </lineage>
</organism>
<dbReference type="Proteomes" id="UP000202511">
    <property type="component" value="Segment"/>
</dbReference>